<dbReference type="SUPFAM" id="SSF111283">
    <property type="entry name" value="Putative modulator of DNA gyrase, PmbA/TldD"/>
    <property type="match status" value="1"/>
</dbReference>
<keyword evidence="2" id="KW-0645">Protease</keyword>
<protein>
    <recommendedName>
        <fullName evidence="10">TldD protein</fullName>
    </recommendedName>
</protein>
<dbReference type="Proteomes" id="UP000184275">
    <property type="component" value="Unassembled WGS sequence"/>
</dbReference>
<name>A0A1M6Z7G0_9BACT</name>
<dbReference type="Pfam" id="PF19290">
    <property type="entry name" value="PmbA_TldD_2nd"/>
    <property type="match status" value="1"/>
</dbReference>
<reference evidence="9" key="1">
    <citation type="submission" date="2016-11" db="EMBL/GenBank/DDBJ databases">
        <authorList>
            <person name="Varghese N."/>
            <person name="Submissions S."/>
        </authorList>
    </citation>
    <scope>NUCLEOTIDE SEQUENCE [LARGE SCALE GENOMIC DNA]</scope>
    <source>
        <strain evidence="9">UWOS</strain>
    </source>
</reference>
<dbReference type="PIRSF" id="PIRSF004919">
    <property type="entry name" value="TldD"/>
    <property type="match status" value="1"/>
</dbReference>
<dbReference type="InterPro" id="IPR051463">
    <property type="entry name" value="Peptidase_U62_metallo"/>
</dbReference>
<evidence type="ECO:0000256" key="1">
    <source>
        <dbReference type="ARBA" id="ARBA00005836"/>
    </source>
</evidence>
<dbReference type="InterPro" id="IPR045570">
    <property type="entry name" value="Metalloprtase-TldD/E_cen_dom"/>
</dbReference>
<gene>
    <name evidence="8" type="ORF">SAMN05720469_1549</name>
</gene>
<evidence type="ECO:0000259" key="6">
    <source>
        <dbReference type="Pfam" id="PF19289"/>
    </source>
</evidence>
<evidence type="ECO:0000256" key="4">
    <source>
        <dbReference type="ARBA" id="ARBA00023049"/>
    </source>
</evidence>
<keyword evidence="3" id="KW-0378">Hydrolase</keyword>
<dbReference type="InterPro" id="IPR002510">
    <property type="entry name" value="Metalloprtase-TldD/E_N"/>
</dbReference>
<evidence type="ECO:0000259" key="7">
    <source>
        <dbReference type="Pfam" id="PF19290"/>
    </source>
</evidence>
<comment type="similarity">
    <text evidence="1">Belongs to the peptidase U62 family.</text>
</comment>
<dbReference type="GO" id="GO:0006508">
    <property type="term" value="P:proteolysis"/>
    <property type="evidence" value="ECO:0007669"/>
    <property type="project" value="UniProtKB-KW"/>
</dbReference>
<dbReference type="GO" id="GO:0008237">
    <property type="term" value="F:metallopeptidase activity"/>
    <property type="evidence" value="ECO:0007669"/>
    <property type="project" value="UniProtKB-KW"/>
</dbReference>
<dbReference type="AlphaFoldDB" id="A0A1M6Z7G0"/>
<dbReference type="EMBL" id="FRAW01000054">
    <property type="protein sequence ID" value="SHL26397.1"/>
    <property type="molecule type" value="Genomic_DNA"/>
</dbReference>
<dbReference type="GO" id="GO:0005829">
    <property type="term" value="C:cytosol"/>
    <property type="evidence" value="ECO:0007669"/>
    <property type="project" value="TreeGrafter"/>
</dbReference>
<proteinExistence type="inferred from homology"/>
<dbReference type="InterPro" id="IPR045569">
    <property type="entry name" value="Metalloprtase-TldD/E_C"/>
</dbReference>
<dbReference type="PANTHER" id="PTHR30624">
    <property type="entry name" value="UNCHARACTERIZED PROTEIN TLDD AND PMBA"/>
    <property type="match status" value="1"/>
</dbReference>
<dbReference type="InterPro" id="IPR035068">
    <property type="entry name" value="TldD/PmbA_N"/>
</dbReference>
<dbReference type="Gene3D" id="3.30.2290.10">
    <property type="entry name" value="PmbA/TldD superfamily"/>
    <property type="match status" value="1"/>
</dbReference>
<dbReference type="RefSeq" id="WP_073306264.1">
    <property type="nucleotide sequence ID" value="NZ_FRAW01000054.1"/>
</dbReference>
<evidence type="ECO:0000313" key="8">
    <source>
        <dbReference type="EMBL" id="SHL26397.1"/>
    </source>
</evidence>
<feature type="domain" description="Metalloprotease TldD/E N-terminal" evidence="5">
    <location>
        <begin position="21"/>
        <end position="81"/>
    </location>
</feature>
<feature type="domain" description="Metalloprotease TldD/E central" evidence="7">
    <location>
        <begin position="113"/>
        <end position="220"/>
    </location>
</feature>
<evidence type="ECO:0008006" key="10">
    <source>
        <dbReference type="Google" id="ProtNLM"/>
    </source>
</evidence>
<keyword evidence="9" id="KW-1185">Reference proteome</keyword>
<dbReference type="PANTHER" id="PTHR30624:SF4">
    <property type="entry name" value="METALLOPROTEASE TLDD"/>
    <property type="match status" value="1"/>
</dbReference>
<accession>A0A1M6Z7G0</accession>
<dbReference type="InterPro" id="IPR036059">
    <property type="entry name" value="TldD/PmbA_sf"/>
</dbReference>
<evidence type="ECO:0000256" key="3">
    <source>
        <dbReference type="ARBA" id="ARBA00022801"/>
    </source>
</evidence>
<keyword evidence="4" id="KW-0482">Metalloprotease</keyword>
<organism evidence="8 9">
    <name type="scientific">Fibrobacter intestinalis</name>
    <dbReference type="NCBI Taxonomy" id="28122"/>
    <lineage>
        <taxon>Bacteria</taxon>
        <taxon>Pseudomonadati</taxon>
        <taxon>Fibrobacterota</taxon>
        <taxon>Fibrobacteria</taxon>
        <taxon>Fibrobacterales</taxon>
        <taxon>Fibrobacteraceae</taxon>
        <taxon>Fibrobacter</taxon>
    </lineage>
</organism>
<feature type="domain" description="Metalloprotease TldD/E C-terminal" evidence="6">
    <location>
        <begin position="228"/>
        <end position="459"/>
    </location>
</feature>
<evidence type="ECO:0000313" key="9">
    <source>
        <dbReference type="Proteomes" id="UP000184275"/>
    </source>
</evidence>
<evidence type="ECO:0000256" key="2">
    <source>
        <dbReference type="ARBA" id="ARBA00022670"/>
    </source>
</evidence>
<sequence>MNRDVAESILEMGTQSGADYVEIFEEETRQSSLALKDGKIETASAGTEFGIGIRLIFGTEVLYAYTSDESKDSLLQMVKNLAFGRVQAKSAGAPHFEPRVSPFGFEYPGFLDPRALGNSYKLDFLHLADSSARKVSDKICQVTASITDSCSHIHIVSSSGINVSDFRSHTRLGINVTAGEGSEKIVSREAPGALAGYESLKKFDVGDLARTAAERSLRMLAAGYIQGGKMPVVMGPGFGGVIFHEAVGHPLETESIRRGASPFCGKLGQRIANPCLSAIDDGTIAGSWGSVAVDDEGMKSERTVLIENGVLKNYMSDMVGAKEVGCARTGSGRRESYKYAPVSRMRNTFIAPGKDSFDAMIASVDQGLYAAKMAGGSVNPATGEFNFAVEEGYEIHHGKIGRPVRGATLIGKGDQVLQGISMVGSDLSLSAGVCGASSGYVPVTVGQPTIKVDSILVGGR</sequence>
<dbReference type="InterPro" id="IPR025502">
    <property type="entry name" value="TldD"/>
</dbReference>
<evidence type="ECO:0000259" key="5">
    <source>
        <dbReference type="Pfam" id="PF01523"/>
    </source>
</evidence>
<dbReference type="Pfam" id="PF01523">
    <property type="entry name" value="PmbA_TldD_1st"/>
    <property type="match status" value="1"/>
</dbReference>
<dbReference type="Pfam" id="PF19289">
    <property type="entry name" value="PmbA_TldD_3rd"/>
    <property type="match status" value="1"/>
</dbReference>